<dbReference type="Proteomes" id="UP000789901">
    <property type="component" value="Unassembled WGS sequence"/>
</dbReference>
<keyword evidence="2" id="KW-1185">Reference proteome</keyword>
<sequence>MFGDNVVCGSDEFEQGVEKVMEVNSNIIFVANEKFNQDVNVDHVNLTKINSFHDMKFIDSNS</sequence>
<gene>
    <name evidence="1" type="ORF">GMARGA_LOCUS3742</name>
</gene>
<name>A0ABM8W5X6_GIGMA</name>
<organism evidence="1 2">
    <name type="scientific">Gigaspora margarita</name>
    <dbReference type="NCBI Taxonomy" id="4874"/>
    <lineage>
        <taxon>Eukaryota</taxon>
        <taxon>Fungi</taxon>
        <taxon>Fungi incertae sedis</taxon>
        <taxon>Mucoromycota</taxon>
        <taxon>Glomeromycotina</taxon>
        <taxon>Glomeromycetes</taxon>
        <taxon>Diversisporales</taxon>
        <taxon>Gigasporaceae</taxon>
        <taxon>Gigaspora</taxon>
    </lineage>
</organism>
<evidence type="ECO:0000313" key="2">
    <source>
        <dbReference type="Proteomes" id="UP000789901"/>
    </source>
</evidence>
<protein>
    <submittedName>
        <fullName evidence="1">557_t:CDS:1</fullName>
    </submittedName>
</protein>
<comment type="caution">
    <text evidence="1">The sequence shown here is derived from an EMBL/GenBank/DDBJ whole genome shotgun (WGS) entry which is preliminary data.</text>
</comment>
<evidence type="ECO:0000313" key="1">
    <source>
        <dbReference type="EMBL" id="CAG8533641.1"/>
    </source>
</evidence>
<proteinExistence type="predicted"/>
<reference evidence="1 2" key="1">
    <citation type="submission" date="2021-06" db="EMBL/GenBank/DDBJ databases">
        <authorList>
            <person name="Kallberg Y."/>
            <person name="Tangrot J."/>
            <person name="Rosling A."/>
        </authorList>
    </citation>
    <scope>NUCLEOTIDE SEQUENCE [LARGE SCALE GENOMIC DNA]</scope>
    <source>
        <strain evidence="1 2">120-4 pot B 10/14</strain>
    </source>
</reference>
<dbReference type="EMBL" id="CAJVQB010001391">
    <property type="protein sequence ID" value="CAG8533641.1"/>
    <property type="molecule type" value="Genomic_DNA"/>
</dbReference>
<accession>A0ABM8W5X6</accession>